<reference evidence="2 3" key="1">
    <citation type="submission" date="2015-01" db="EMBL/GenBank/DDBJ databases">
        <title>Evolution of Trichinella species and genotypes.</title>
        <authorList>
            <person name="Korhonen P.K."/>
            <person name="Edoardo P."/>
            <person name="Giuseppe L.R."/>
            <person name="Gasser R.B."/>
        </authorList>
    </citation>
    <scope>NUCLEOTIDE SEQUENCE [LARGE SCALE GENOMIC DNA]</scope>
    <source>
        <strain evidence="2">ISS1980</strain>
    </source>
</reference>
<proteinExistence type="predicted"/>
<accession>A0A0V1MZP4</accession>
<keyword evidence="1" id="KW-1133">Transmembrane helix</keyword>
<sequence>MDVASSIGQDGSEDLSVEVREHLNTFHIQLTVLLLHLNFCIKYFYSFFFCFLLWCAFPSKQGFPLPTANKNSSIQLELQQQQQQYRSLQTFEKE</sequence>
<gene>
    <name evidence="2" type="ORF">T10_314</name>
</gene>
<evidence type="ECO:0000313" key="3">
    <source>
        <dbReference type="Proteomes" id="UP000054843"/>
    </source>
</evidence>
<evidence type="ECO:0000313" key="2">
    <source>
        <dbReference type="EMBL" id="KRZ77146.1"/>
    </source>
</evidence>
<protein>
    <submittedName>
        <fullName evidence="2">Uncharacterized protein</fullName>
    </submittedName>
</protein>
<keyword evidence="3" id="KW-1185">Reference proteome</keyword>
<organism evidence="2 3">
    <name type="scientific">Trichinella papuae</name>
    <dbReference type="NCBI Taxonomy" id="268474"/>
    <lineage>
        <taxon>Eukaryota</taxon>
        <taxon>Metazoa</taxon>
        <taxon>Ecdysozoa</taxon>
        <taxon>Nematoda</taxon>
        <taxon>Enoplea</taxon>
        <taxon>Dorylaimia</taxon>
        <taxon>Trichinellida</taxon>
        <taxon>Trichinellidae</taxon>
        <taxon>Trichinella</taxon>
    </lineage>
</organism>
<keyword evidence="1" id="KW-0812">Transmembrane</keyword>
<evidence type="ECO:0000256" key="1">
    <source>
        <dbReference type="SAM" id="Phobius"/>
    </source>
</evidence>
<dbReference type="EMBL" id="JYDO01000022">
    <property type="protein sequence ID" value="KRZ77146.1"/>
    <property type="molecule type" value="Genomic_DNA"/>
</dbReference>
<dbReference type="AlphaFoldDB" id="A0A0V1MZP4"/>
<name>A0A0V1MZP4_9BILA</name>
<keyword evidence="1" id="KW-0472">Membrane</keyword>
<dbReference type="Proteomes" id="UP000054843">
    <property type="component" value="Unassembled WGS sequence"/>
</dbReference>
<comment type="caution">
    <text evidence="2">The sequence shown here is derived from an EMBL/GenBank/DDBJ whole genome shotgun (WGS) entry which is preliminary data.</text>
</comment>
<feature type="transmembrane region" description="Helical" evidence="1">
    <location>
        <begin position="33"/>
        <end position="57"/>
    </location>
</feature>